<evidence type="ECO:0000313" key="2">
    <source>
        <dbReference type="Proteomes" id="UP001314170"/>
    </source>
</evidence>
<reference evidence="1 2" key="1">
    <citation type="submission" date="2024-01" db="EMBL/GenBank/DDBJ databases">
        <authorList>
            <person name="Waweru B."/>
        </authorList>
    </citation>
    <scope>NUCLEOTIDE SEQUENCE [LARGE SCALE GENOMIC DNA]</scope>
</reference>
<gene>
    <name evidence="1" type="ORF">DCAF_LOCUS12794</name>
</gene>
<organism evidence="1 2">
    <name type="scientific">Dovyalis caffra</name>
    <dbReference type="NCBI Taxonomy" id="77055"/>
    <lineage>
        <taxon>Eukaryota</taxon>
        <taxon>Viridiplantae</taxon>
        <taxon>Streptophyta</taxon>
        <taxon>Embryophyta</taxon>
        <taxon>Tracheophyta</taxon>
        <taxon>Spermatophyta</taxon>
        <taxon>Magnoliopsida</taxon>
        <taxon>eudicotyledons</taxon>
        <taxon>Gunneridae</taxon>
        <taxon>Pentapetalae</taxon>
        <taxon>rosids</taxon>
        <taxon>fabids</taxon>
        <taxon>Malpighiales</taxon>
        <taxon>Salicaceae</taxon>
        <taxon>Flacourtieae</taxon>
        <taxon>Dovyalis</taxon>
    </lineage>
</organism>
<keyword evidence="2" id="KW-1185">Reference proteome</keyword>
<name>A0AAV1RM13_9ROSI</name>
<dbReference type="AlphaFoldDB" id="A0AAV1RM13"/>
<protein>
    <submittedName>
        <fullName evidence="1">Uncharacterized protein</fullName>
    </submittedName>
</protein>
<dbReference type="Proteomes" id="UP001314170">
    <property type="component" value="Unassembled WGS sequence"/>
</dbReference>
<accession>A0AAV1RM13</accession>
<dbReference type="EMBL" id="CAWUPB010001108">
    <property type="protein sequence ID" value="CAK7337756.1"/>
    <property type="molecule type" value="Genomic_DNA"/>
</dbReference>
<sequence length="73" mass="8675">MIQELQKDIPSREDRLNFNKVVKDGKKSNSINSWELSMVVKVLGRSMRYKALCIRPGTIWNARRAIRSYRHRE</sequence>
<evidence type="ECO:0000313" key="1">
    <source>
        <dbReference type="EMBL" id="CAK7337756.1"/>
    </source>
</evidence>
<proteinExistence type="predicted"/>
<comment type="caution">
    <text evidence="1">The sequence shown here is derived from an EMBL/GenBank/DDBJ whole genome shotgun (WGS) entry which is preliminary data.</text>
</comment>